<reference evidence="7" key="1">
    <citation type="submission" date="2015-02" db="EMBL/GenBank/DDBJ databases">
        <title>Genome sequencing for Strongylocentrotus purpuratus.</title>
        <authorList>
            <person name="Murali S."/>
            <person name="Liu Y."/>
            <person name="Vee V."/>
            <person name="English A."/>
            <person name="Wang M."/>
            <person name="Skinner E."/>
            <person name="Han Y."/>
            <person name="Muzny D.M."/>
            <person name="Worley K.C."/>
            <person name="Gibbs R.A."/>
        </authorList>
    </citation>
    <scope>NUCLEOTIDE SEQUENCE</scope>
</reference>
<organism evidence="6 7">
    <name type="scientific">Strongylocentrotus purpuratus</name>
    <name type="common">Purple sea urchin</name>
    <dbReference type="NCBI Taxonomy" id="7668"/>
    <lineage>
        <taxon>Eukaryota</taxon>
        <taxon>Metazoa</taxon>
        <taxon>Echinodermata</taxon>
        <taxon>Eleutherozoa</taxon>
        <taxon>Echinozoa</taxon>
        <taxon>Echinoidea</taxon>
        <taxon>Euechinoidea</taxon>
        <taxon>Echinacea</taxon>
        <taxon>Camarodonta</taxon>
        <taxon>Echinidea</taxon>
        <taxon>Strongylocentrotidae</taxon>
        <taxon>Strongylocentrotus</taxon>
    </lineage>
</organism>
<dbReference type="Proteomes" id="UP000007110">
    <property type="component" value="Unassembled WGS sequence"/>
</dbReference>
<protein>
    <recommendedName>
        <fullName evidence="8">Glucuronosyltransferase</fullName>
    </recommendedName>
</protein>
<dbReference type="PANTHER" id="PTHR48043">
    <property type="entry name" value="EG:EG0003.4 PROTEIN-RELATED"/>
    <property type="match status" value="1"/>
</dbReference>
<dbReference type="InterPro" id="IPR002213">
    <property type="entry name" value="UDP_glucos_trans"/>
</dbReference>
<dbReference type="KEGG" id="spu:592958"/>
<keyword evidence="4" id="KW-0472">Membrane</keyword>
<sequence length="538" mass="60074">MARIPSAGLLFSAILCFGLTPLPAASGAKIMLAMSMVLNSVSQHILFSAITEPLVERGHEVILVTPQYKVTKGLTEGAVTGKIFFKTNRTKEEMEEIASGLQSIALGFSQESFTEIVGRMRQILPWFSEGCFRLFEDQETLDRLKAEQFDLIITMPLCGCDALLAEYLDVPFIAMTPLRRAPFFSEDTFGIPAPSSYVPFSGLTTFTDQMTFFQRTANILMRYVTEPMFMYFTRVGMSRIQKEHNIRPDLTIDQLLGKAQLWLSQGHWAFEFAQPIAPNYVTIGGITVKPVKPLPKEMNDFVEGSGDHGIIVFTLGSVVSSLMNEDLNEKLAKVFSELPQRVLWRLKGTRPRTLGNNTLVSDWLPQNDLLGHPKTKLMIYHGGANGINEIVTHGVPVLVMPLAGDQMGNAVRMQAKGMGLVVDKNTLTEESFREALHEMLDNPKYTTNAKKAAAIMKDEIVPVREKVVYYIEHILKFGGDHLRSRALELNFIQRESLDVMAFLAAVVLAFIFIIRWIVCKCCGLCCSKQQKAGKSKSD</sequence>
<feature type="transmembrane region" description="Helical" evidence="4">
    <location>
        <begin position="499"/>
        <end position="518"/>
    </location>
</feature>
<evidence type="ECO:0000256" key="4">
    <source>
        <dbReference type="SAM" id="Phobius"/>
    </source>
</evidence>
<proteinExistence type="inferred from homology"/>
<dbReference type="FunFam" id="3.40.50.2000:FF:000021">
    <property type="entry name" value="UDP-glucuronosyltransferase"/>
    <property type="match status" value="1"/>
</dbReference>
<dbReference type="EnsemblMetazoa" id="XM_003729613">
    <property type="protein sequence ID" value="XP_003729661"/>
    <property type="gene ID" value="LOC592958"/>
</dbReference>
<evidence type="ECO:0000313" key="7">
    <source>
        <dbReference type="Proteomes" id="UP000007110"/>
    </source>
</evidence>
<dbReference type="GO" id="GO:0008194">
    <property type="term" value="F:UDP-glycosyltransferase activity"/>
    <property type="evidence" value="ECO:0000318"/>
    <property type="project" value="GO_Central"/>
</dbReference>
<keyword evidence="3" id="KW-0808">Transferase</keyword>
<dbReference type="RefSeq" id="XP_003729661.2">
    <property type="nucleotide sequence ID" value="XM_003729613.3"/>
</dbReference>
<dbReference type="OrthoDB" id="5835829at2759"/>
<feature type="chain" id="PRO_5029865640" description="Glucuronosyltransferase" evidence="5">
    <location>
        <begin position="28"/>
        <end position="538"/>
    </location>
</feature>
<dbReference type="Pfam" id="PF00201">
    <property type="entry name" value="UDPGT"/>
    <property type="match status" value="1"/>
</dbReference>
<evidence type="ECO:0000256" key="1">
    <source>
        <dbReference type="ARBA" id="ARBA00009995"/>
    </source>
</evidence>
<keyword evidence="5" id="KW-0732">Signal</keyword>
<keyword evidence="4" id="KW-1133">Transmembrane helix</keyword>
<dbReference type="PANTHER" id="PTHR48043:SF145">
    <property type="entry name" value="FI06409P-RELATED"/>
    <property type="match status" value="1"/>
</dbReference>
<evidence type="ECO:0000256" key="5">
    <source>
        <dbReference type="SAM" id="SignalP"/>
    </source>
</evidence>
<name>A0A7M7GJ29_STRPU</name>
<dbReference type="FunCoup" id="A0A7M7GJ29">
    <property type="interactions" value="164"/>
</dbReference>
<dbReference type="AlphaFoldDB" id="A0A7M7GJ29"/>
<reference evidence="6" key="2">
    <citation type="submission" date="2021-01" db="UniProtKB">
        <authorList>
            <consortium name="EnsemblMetazoa"/>
        </authorList>
    </citation>
    <scope>IDENTIFICATION</scope>
</reference>
<comment type="similarity">
    <text evidence="1">Belongs to the UDP-glycosyltransferase family.</text>
</comment>
<dbReference type="GeneID" id="592958"/>
<evidence type="ECO:0000256" key="3">
    <source>
        <dbReference type="ARBA" id="ARBA00022679"/>
    </source>
</evidence>
<dbReference type="InParanoid" id="A0A7M7GJ29"/>
<dbReference type="InterPro" id="IPR050271">
    <property type="entry name" value="UDP-glycosyltransferase"/>
</dbReference>
<keyword evidence="4" id="KW-0812">Transmembrane</keyword>
<accession>A0A7M7GJ29</accession>
<dbReference type="SUPFAM" id="SSF53756">
    <property type="entry name" value="UDP-Glycosyltransferase/glycogen phosphorylase"/>
    <property type="match status" value="1"/>
</dbReference>
<keyword evidence="7" id="KW-1185">Reference proteome</keyword>
<evidence type="ECO:0008006" key="8">
    <source>
        <dbReference type="Google" id="ProtNLM"/>
    </source>
</evidence>
<dbReference type="FunFam" id="3.40.50.2000:FF:000205">
    <property type="entry name" value="UDP-glucuronosyltransferase"/>
    <property type="match status" value="1"/>
</dbReference>
<keyword evidence="2" id="KW-0328">Glycosyltransferase</keyword>
<dbReference type="CDD" id="cd03784">
    <property type="entry name" value="GT1_Gtf-like"/>
    <property type="match status" value="1"/>
</dbReference>
<feature type="signal peptide" evidence="5">
    <location>
        <begin position="1"/>
        <end position="27"/>
    </location>
</feature>
<evidence type="ECO:0000313" key="6">
    <source>
        <dbReference type="EnsemblMetazoa" id="XP_003729661"/>
    </source>
</evidence>
<evidence type="ECO:0000256" key="2">
    <source>
        <dbReference type="ARBA" id="ARBA00022676"/>
    </source>
</evidence>
<dbReference type="Gene3D" id="3.40.50.2000">
    <property type="entry name" value="Glycogen Phosphorylase B"/>
    <property type="match status" value="2"/>
</dbReference>